<dbReference type="GeneID" id="81593716"/>
<dbReference type="AlphaFoldDB" id="A0AAD6CFX1"/>
<dbReference type="SUPFAM" id="SSF51735">
    <property type="entry name" value="NAD(P)-binding Rossmann-fold domains"/>
    <property type="match status" value="1"/>
</dbReference>
<comment type="caution">
    <text evidence="4">The sequence shown here is derived from an EMBL/GenBank/DDBJ whole genome shotgun (WGS) entry which is preliminary data.</text>
</comment>
<accession>A0AAD6CFX1</accession>
<reference evidence="4" key="1">
    <citation type="submission" date="2022-12" db="EMBL/GenBank/DDBJ databases">
        <authorList>
            <person name="Petersen C."/>
        </authorList>
    </citation>
    <scope>NUCLEOTIDE SEQUENCE</scope>
    <source>
        <strain evidence="4">IBT 16125</strain>
    </source>
</reference>
<evidence type="ECO:0000313" key="5">
    <source>
        <dbReference type="Proteomes" id="UP001213681"/>
    </source>
</evidence>
<dbReference type="PANTHER" id="PTHR10366">
    <property type="entry name" value="NAD DEPENDENT EPIMERASE/DEHYDRATASE"/>
    <property type="match status" value="1"/>
</dbReference>
<dbReference type="GO" id="GO:0016616">
    <property type="term" value="F:oxidoreductase activity, acting on the CH-OH group of donors, NAD or NADP as acceptor"/>
    <property type="evidence" value="ECO:0007669"/>
    <property type="project" value="TreeGrafter"/>
</dbReference>
<dbReference type="InterPro" id="IPR001509">
    <property type="entry name" value="Epimerase_deHydtase"/>
</dbReference>
<dbReference type="InterPro" id="IPR050425">
    <property type="entry name" value="NAD(P)_dehydrat-like"/>
</dbReference>
<reference evidence="4" key="2">
    <citation type="journal article" date="2023" name="IMA Fungus">
        <title>Comparative genomic study of the Penicillium genus elucidates a diverse pangenome and 15 lateral gene transfer events.</title>
        <authorList>
            <person name="Petersen C."/>
            <person name="Sorensen T."/>
            <person name="Nielsen M.R."/>
            <person name="Sondergaard T.E."/>
            <person name="Sorensen J.L."/>
            <person name="Fitzpatrick D.A."/>
            <person name="Frisvad J.C."/>
            <person name="Nielsen K.L."/>
        </authorList>
    </citation>
    <scope>NUCLEOTIDE SEQUENCE</scope>
    <source>
        <strain evidence="4">IBT 16125</strain>
    </source>
</reference>
<sequence>MTGLKQHAIPPRSKVLVTGANGFIASHIINVLLELGYTVRGTVRTPTPWLDDYFADQWGSGRFESVLVPDFQQRNAFDECVQGVSGIIHVAQAMPSAPVVKDVDEAVAYTVKGSVNLLQAASAQTSVKRVVFTSSIVAAGYPKGPGFKLDVDSWDQSVSKRLKPPAERSAYRECKAQGEFQAWKWVEKNQPGFEFNTVLPWFTLGKVLHPNIGGSTMGYVTGLLQGNTQPFKFLPLPWFVDVVDTARLHTIALFCSSVKSERLFAAAGPFSWQEVIEILKQLQPGNISIPTTTSQEEPTIGEVVPASRALKLLNEYFGQISWTPLATSLERAIQKTVIR</sequence>
<keyword evidence="5" id="KW-1185">Reference proteome</keyword>
<gene>
    <name evidence="4" type="ORF">N7458_000079</name>
</gene>
<dbReference type="InterPro" id="IPR036291">
    <property type="entry name" value="NAD(P)-bd_dom_sf"/>
</dbReference>
<dbReference type="RefSeq" id="XP_056771240.1">
    <property type="nucleotide sequence ID" value="XM_056903473.1"/>
</dbReference>
<dbReference type="PANTHER" id="PTHR10366:SF562">
    <property type="entry name" value="ALDEHYDE REDUCTASE II (AFU_ORTHOLOGUE AFUA_1G11360)"/>
    <property type="match status" value="1"/>
</dbReference>
<feature type="domain" description="NAD-dependent epimerase/dehydratase" evidence="3">
    <location>
        <begin position="15"/>
        <end position="189"/>
    </location>
</feature>
<evidence type="ECO:0000259" key="3">
    <source>
        <dbReference type="Pfam" id="PF01370"/>
    </source>
</evidence>
<protein>
    <submittedName>
        <fullName evidence="4">3-beta hydroxysteroid dehydrogenase/isomerase</fullName>
    </submittedName>
</protein>
<evidence type="ECO:0000313" key="4">
    <source>
        <dbReference type="EMBL" id="KAJ5464393.1"/>
    </source>
</evidence>
<evidence type="ECO:0000256" key="1">
    <source>
        <dbReference type="ARBA" id="ARBA00023002"/>
    </source>
</evidence>
<dbReference type="EMBL" id="JAPVEA010000001">
    <property type="protein sequence ID" value="KAJ5464393.1"/>
    <property type="molecule type" value="Genomic_DNA"/>
</dbReference>
<proteinExistence type="inferred from homology"/>
<dbReference type="Proteomes" id="UP001213681">
    <property type="component" value="Unassembled WGS sequence"/>
</dbReference>
<dbReference type="Gene3D" id="3.40.50.720">
    <property type="entry name" value="NAD(P)-binding Rossmann-like Domain"/>
    <property type="match status" value="1"/>
</dbReference>
<keyword evidence="1" id="KW-0560">Oxidoreductase</keyword>
<name>A0AAD6CFX1_9EURO</name>
<organism evidence="4 5">
    <name type="scientific">Penicillium daleae</name>
    <dbReference type="NCBI Taxonomy" id="63821"/>
    <lineage>
        <taxon>Eukaryota</taxon>
        <taxon>Fungi</taxon>
        <taxon>Dikarya</taxon>
        <taxon>Ascomycota</taxon>
        <taxon>Pezizomycotina</taxon>
        <taxon>Eurotiomycetes</taxon>
        <taxon>Eurotiomycetidae</taxon>
        <taxon>Eurotiales</taxon>
        <taxon>Aspergillaceae</taxon>
        <taxon>Penicillium</taxon>
    </lineage>
</organism>
<evidence type="ECO:0000256" key="2">
    <source>
        <dbReference type="ARBA" id="ARBA00023445"/>
    </source>
</evidence>
<comment type="similarity">
    <text evidence="2">Belongs to the NAD(P)-dependent epimerase/dehydratase family. Dihydroflavonol-4-reductase subfamily.</text>
</comment>
<dbReference type="Pfam" id="PF01370">
    <property type="entry name" value="Epimerase"/>
    <property type="match status" value="1"/>
</dbReference>